<evidence type="ECO:0000256" key="4">
    <source>
        <dbReference type="ARBA" id="ARBA00004789"/>
    </source>
</evidence>
<keyword evidence="8" id="KW-0808">Transferase</keyword>
<dbReference type="CDD" id="cd00833">
    <property type="entry name" value="PKS"/>
    <property type="match status" value="1"/>
</dbReference>
<dbReference type="InterPro" id="IPR014031">
    <property type="entry name" value="Ketoacyl_synth_C"/>
</dbReference>
<dbReference type="Gene3D" id="1.10.1240.100">
    <property type="match status" value="1"/>
</dbReference>
<evidence type="ECO:0000313" key="17">
    <source>
        <dbReference type="Proteomes" id="UP000276437"/>
    </source>
</evidence>
<dbReference type="InterPro" id="IPR020806">
    <property type="entry name" value="PKS_PP-bd"/>
</dbReference>
<dbReference type="Gene3D" id="1.10.1200.10">
    <property type="entry name" value="ACP-like"/>
    <property type="match status" value="2"/>
</dbReference>
<dbReference type="InterPro" id="IPR013968">
    <property type="entry name" value="PKS_KR"/>
</dbReference>
<dbReference type="Gene3D" id="3.40.50.720">
    <property type="entry name" value="NAD(P)-binding Rossmann-like Domain"/>
    <property type="match status" value="2"/>
</dbReference>
<feature type="region of interest" description="C-terminal hotdog fold" evidence="12">
    <location>
        <begin position="182"/>
        <end position="335"/>
    </location>
</feature>
<dbReference type="Gene3D" id="3.10.129.110">
    <property type="entry name" value="Polyketide synthase dehydratase"/>
    <property type="match status" value="1"/>
</dbReference>
<sequence>MKDFLEYILGEIKSERLPKTDAIDLIRQFHTKIVSDKSYFLHPLLQQNTSDLSEQRYSSNFTGQEFFLKDHVVRGQRILPGVACLEMARAAVAQAAEPLKENQTRVCLKNVIWARPIAVADQPVQVHIGLFPEDSGEVAYEIYSRSEDADAETVVYSQGSAVTSAVDEVPALDLQALQAQCSRKILSSVQCYEAFKTMAMDYGPAYQGIEKVYVGYDQVLAKLSLPSSVSGTQDRFILHPSLMDSALQASIGLMMDISNTGGIAPRKPALPFALQELTVLNKCTPVMWALVRYSEGSQTGDKVRKLDIDLCDEQGNVCVKMKGFSVRVPADEMDAVGVPAALETLLLTPCWQERAIPQEATAPDYYRQLVMLCEQGGISRESIESRMNGVLCLNLQSEEKGLAERFRAYAIQAFEEIQSILKGKPKGKVLIQVVVSAQDKQQLFAGLSGLLQTAQLENPLLIGQLIEVEAGEDTEEIIENLKDNSRNSLDNRIRYQDGKRYVAGWSEVETVGEAMKIPWKERGVYLITGGAGGLGLIFSKEIAHKVKDATLILTGRSPLREDKQEQLKELAAMGPRIEYRQMDVTQKEAVTDLIQNIREEFGSLHGIIHAAGVIKDNFLIKKTKEEWEKVLAPKVTGMINLDQASKDIPLDFFILFSSFAGAMGNVGQADYATANAFMDAYAKYRNTLAAANQRQGQTLSINWPLWQEGGMHIDQETERTIMQNKGIIAMRTKTGIYALYQSLASGQDQVMVVEGDRQRLQAALLGQAAGIEAVKALSSSEENKTVSAIGEDILREKATHYLKMLLSSVIKLPVQRIEADTPMEKYGIDSVMVMQLTDQLEKTFGSLPKTLFFEYQTIQELTGYFVERYQDQLIALLGIKQEKAAATAKISEDLSVVAGSYKSNVKSRRRSRFASLRIGPQEEKTALDIAIIGVSGRYPGAMNIREFWKNLRDGKDSITEIPQDRWDHSLYFDEDKNKPGKTYSKWGGFLDDIDKFDPLLFNIAPRDAQGIDPQERIFLETVWETMEDAGYTRTRMGRSAKVGVFVGVMWGEYQLLGDGIRENFVPPAQSFASIANRVSYFYNFHGPSIALDTMCSSSLTAIYLACNSICRGDCEMAMAGGVNLSLHPNKYVQLSLNRFLSGDGRCRSFGEGGDGYVPGEGVGAVLLKPLAKAIVDQDQIYAVIKNISVNHGGKTNGYTVPNLNAQADLIAECLEKAKIDSGTVTYIETHGTGTALGDPIEINGLTKAYSKYTQDKQYCAVGSVKSNIGHLEPAAGIAGLTKILLQLKHKQIAPSLHAGKLNPNIDFVNTPFYVQQELAEWSPLEKIENGIARKLPLRAAMSSFGAGGANAHMILEEYKSVIKADKLQHTFSQIMVLSARTKDCLYEYARRILNFCNSSSVIGEEGKEKLDFADMAYTLQIGREAMDERMAIIGKNLADFIDGLTKFLNSPKTSSDQDTIFYGCVTGAPSLLFKDQFGDEVLDRLLQQRDLRRLATLWVEGITVPWEKLHYGNAVRRISLPTYPFERKVYWIAGETKKDEKLKPDVMARSLNDEKSLPRVPVTEYAMEKKTTTSVREVQDLIRLVIAQNLGMELNDLNIEADFADYGLDSLSQMRIINDLQKKFGDIISLTDFFEQNTVKKLAEYIIGKIDRAGRVVDKTIMRNEEEEIGQNNEEKLNSITNQAAKFPDKTIALKTKNILLNGVTGVLGGRLIRDFLEMTDSMLYCLVRAKDLEQARHRIQTMLEVHDPDHSLLSEFDSRVIPVLGDITQSLLGMQPALYEELTRIIDMVVHSAGKTSLHGLYSEVKEVNVDGTKNMINFTLRTQQKYFIHVSTIAVMGDRQYKAGETFKEKDFDLGQKFENLGYAKSKFEAEQIVRSTQGLKWTIMRSGYIMGDSEKGYYPFNITGVPGIYYDFLKTVIDLEMVVDSSWYYDITPIDYVSRSMVWLATSLKDLYQTYHLSNPDYPTLKDIGTIISKLGYPLRFVSIEEYMNFLRSESNHYRSITTDLMLFNPAMRPAGGNSCADTTYTAEVLAQGGINCPKIDEKLIATYLDYCIKIGYLENSISPNTFWNWHITNYDFVEKIIGNNTTSPFSQYC</sequence>
<proteinExistence type="predicted"/>
<keyword evidence="17" id="KW-1185">Reference proteome</keyword>
<dbReference type="RefSeq" id="WP_126310239.1">
    <property type="nucleotide sequence ID" value="NZ_AP018449.1"/>
</dbReference>
<keyword evidence="7" id="KW-0597">Phosphoprotein</keyword>
<evidence type="ECO:0000256" key="6">
    <source>
        <dbReference type="ARBA" id="ARBA00022490"/>
    </source>
</evidence>
<dbReference type="InterPro" id="IPR020841">
    <property type="entry name" value="PKS_Beta-ketoAc_synthase_dom"/>
</dbReference>
<dbReference type="Pfam" id="PF00550">
    <property type="entry name" value="PP-binding"/>
    <property type="match status" value="2"/>
</dbReference>
<dbReference type="KEGG" id="mana:MAMMFC1_04131"/>
<feature type="active site" description="Proton donor; for dehydratase activity" evidence="12">
    <location>
        <position position="244"/>
    </location>
</feature>
<dbReference type="SUPFAM" id="SSF53901">
    <property type="entry name" value="Thiolase-like"/>
    <property type="match status" value="1"/>
</dbReference>
<organism evidence="16 17">
    <name type="scientific">Methylomusa anaerophila</name>
    <dbReference type="NCBI Taxonomy" id="1930071"/>
    <lineage>
        <taxon>Bacteria</taxon>
        <taxon>Bacillati</taxon>
        <taxon>Bacillota</taxon>
        <taxon>Negativicutes</taxon>
        <taxon>Selenomonadales</taxon>
        <taxon>Sporomusaceae</taxon>
        <taxon>Methylomusa</taxon>
    </lineage>
</organism>
<dbReference type="Pfam" id="PF07993">
    <property type="entry name" value="NAD_binding_4"/>
    <property type="match status" value="1"/>
</dbReference>
<evidence type="ECO:0000256" key="8">
    <source>
        <dbReference type="ARBA" id="ARBA00022679"/>
    </source>
</evidence>
<dbReference type="FunFam" id="3.40.47.10:FF:000019">
    <property type="entry name" value="Polyketide synthase type I"/>
    <property type="match status" value="1"/>
</dbReference>
<dbReference type="PROSITE" id="PS52004">
    <property type="entry name" value="KS3_2"/>
    <property type="match status" value="1"/>
</dbReference>
<dbReference type="PROSITE" id="PS50075">
    <property type="entry name" value="CARRIER"/>
    <property type="match status" value="2"/>
</dbReference>
<dbReference type="SMART" id="SM00823">
    <property type="entry name" value="PKS_PP"/>
    <property type="match status" value="2"/>
</dbReference>
<dbReference type="InterPro" id="IPR049551">
    <property type="entry name" value="PKS_DH_C"/>
</dbReference>
<dbReference type="SMART" id="SM00825">
    <property type="entry name" value="PKS_KS"/>
    <property type="match status" value="1"/>
</dbReference>
<dbReference type="GO" id="GO:0004312">
    <property type="term" value="F:fatty acid synthase activity"/>
    <property type="evidence" value="ECO:0007669"/>
    <property type="project" value="TreeGrafter"/>
</dbReference>
<keyword evidence="5" id="KW-0596">Phosphopantetheine</keyword>
<dbReference type="InterPro" id="IPR014030">
    <property type="entry name" value="Ketoacyl_synth_N"/>
</dbReference>
<dbReference type="InterPro" id="IPR042104">
    <property type="entry name" value="PKS_dehydratase_sf"/>
</dbReference>
<evidence type="ECO:0000256" key="12">
    <source>
        <dbReference type="PROSITE-ProRule" id="PRU01363"/>
    </source>
</evidence>
<evidence type="ECO:0000256" key="11">
    <source>
        <dbReference type="ARBA" id="ARBA00023268"/>
    </source>
</evidence>
<dbReference type="InterPro" id="IPR020807">
    <property type="entry name" value="PKS_DH"/>
</dbReference>
<dbReference type="Pfam" id="PF14765">
    <property type="entry name" value="PS-DH"/>
    <property type="match status" value="1"/>
</dbReference>
<dbReference type="PROSITE" id="PS52019">
    <property type="entry name" value="PKS_MFAS_DH"/>
    <property type="match status" value="1"/>
</dbReference>
<evidence type="ECO:0000313" key="16">
    <source>
        <dbReference type="EMBL" id="BBB93414.1"/>
    </source>
</evidence>
<dbReference type="Pfam" id="PF21089">
    <property type="entry name" value="PKS_DH_N"/>
    <property type="match status" value="1"/>
</dbReference>
<feature type="domain" description="Ketosynthase family 3 (KS3)" evidence="14">
    <location>
        <begin position="926"/>
        <end position="1357"/>
    </location>
</feature>
<reference evidence="16 17" key="1">
    <citation type="journal article" date="2018" name="Int. J. Syst. Evol. Microbiol.">
        <title>Methylomusa anaerophila gen. nov., sp. nov., an anaerobic methanol-utilizing bacterium isolated from a microbial fuel cell.</title>
        <authorList>
            <person name="Amano N."/>
            <person name="Yamamuro A."/>
            <person name="Miyahara M."/>
            <person name="Kouzuma A."/>
            <person name="Abe T."/>
            <person name="Watanabe K."/>
        </authorList>
    </citation>
    <scope>NUCLEOTIDE SEQUENCE [LARGE SCALE GENOMIC DNA]</scope>
    <source>
        <strain evidence="16 17">MMFC1</strain>
    </source>
</reference>
<dbReference type="PANTHER" id="PTHR43775">
    <property type="entry name" value="FATTY ACID SYNTHASE"/>
    <property type="match status" value="1"/>
</dbReference>
<dbReference type="Pfam" id="PF00109">
    <property type="entry name" value="ketoacyl-synt"/>
    <property type="match status" value="1"/>
</dbReference>
<evidence type="ECO:0000259" key="13">
    <source>
        <dbReference type="PROSITE" id="PS50075"/>
    </source>
</evidence>
<evidence type="ECO:0000256" key="7">
    <source>
        <dbReference type="ARBA" id="ARBA00022553"/>
    </source>
</evidence>
<dbReference type="GO" id="GO:0071770">
    <property type="term" value="P:DIM/DIP cell wall layer assembly"/>
    <property type="evidence" value="ECO:0007669"/>
    <property type="project" value="TreeGrafter"/>
</dbReference>
<evidence type="ECO:0000256" key="1">
    <source>
        <dbReference type="ARBA" id="ARBA00001957"/>
    </source>
</evidence>
<dbReference type="CDD" id="cd08953">
    <property type="entry name" value="KR_2_SDR_x"/>
    <property type="match status" value="1"/>
</dbReference>
<dbReference type="InterPro" id="IPR036736">
    <property type="entry name" value="ACP-like_sf"/>
</dbReference>
<dbReference type="SMART" id="SM00822">
    <property type="entry name" value="PKS_KR"/>
    <property type="match status" value="1"/>
</dbReference>
<protein>
    <submittedName>
        <fullName evidence="16">Polyketide synthase PksL</fullName>
    </submittedName>
</protein>
<evidence type="ECO:0000259" key="14">
    <source>
        <dbReference type="PROSITE" id="PS52004"/>
    </source>
</evidence>
<dbReference type="Pfam" id="PF08659">
    <property type="entry name" value="KR"/>
    <property type="match status" value="1"/>
</dbReference>
<feature type="domain" description="PKS/mFAS DH" evidence="15">
    <location>
        <begin position="42"/>
        <end position="335"/>
    </location>
</feature>
<evidence type="ECO:0000256" key="5">
    <source>
        <dbReference type="ARBA" id="ARBA00022450"/>
    </source>
</evidence>
<evidence type="ECO:0000256" key="3">
    <source>
        <dbReference type="ARBA" id="ARBA00004496"/>
    </source>
</evidence>
<dbReference type="InterPro" id="IPR036291">
    <property type="entry name" value="NAD(P)-bd_dom_sf"/>
</dbReference>
<dbReference type="GO" id="GO:0005737">
    <property type="term" value="C:cytoplasm"/>
    <property type="evidence" value="ECO:0007669"/>
    <property type="project" value="UniProtKB-SubCell"/>
</dbReference>
<dbReference type="Proteomes" id="UP000276437">
    <property type="component" value="Chromosome"/>
</dbReference>
<dbReference type="GO" id="GO:0005886">
    <property type="term" value="C:plasma membrane"/>
    <property type="evidence" value="ECO:0007669"/>
    <property type="project" value="TreeGrafter"/>
</dbReference>
<dbReference type="OrthoDB" id="1671496at2"/>
<accession>A0A348AQR6</accession>
<dbReference type="InterPro" id="IPR049900">
    <property type="entry name" value="PKS_mFAS_DH"/>
</dbReference>
<dbReference type="SUPFAM" id="SSF51735">
    <property type="entry name" value="NAD(P)-binding Rossmann-fold domains"/>
    <property type="match status" value="2"/>
</dbReference>
<dbReference type="InterPro" id="IPR057326">
    <property type="entry name" value="KR_dom"/>
</dbReference>
<name>A0A348AQR6_9FIRM</name>
<dbReference type="Pfam" id="PF02801">
    <property type="entry name" value="Ketoacyl-synt_C"/>
    <property type="match status" value="1"/>
</dbReference>
<evidence type="ECO:0000256" key="10">
    <source>
        <dbReference type="ARBA" id="ARBA00022857"/>
    </source>
</evidence>
<comment type="subcellular location">
    <subcellularLocation>
        <location evidence="3">Cytoplasm</location>
    </subcellularLocation>
</comment>
<feature type="domain" description="Carrier" evidence="13">
    <location>
        <begin position="1573"/>
        <end position="1650"/>
    </location>
</feature>
<dbReference type="SUPFAM" id="SSF47336">
    <property type="entry name" value="ACP-like"/>
    <property type="match status" value="2"/>
</dbReference>
<evidence type="ECO:0000256" key="2">
    <source>
        <dbReference type="ARBA" id="ARBA00003299"/>
    </source>
</evidence>
<keyword evidence="6" id="KW-0963">Cytoplasm</keyword>
<dbReference type="EMBL" id="AP018449">
    <property type="protein sequence ID" value="BBB93414.1"/>
    <property type="molecule type" value="Genomic_DNA"/>
</dbReference>
<feature type="domain" description="Carrier" evidence="13">
    <location>
        <begin position="788"/>
        <end position="869"/>
    </location>
</feature>
<dbReference type="PROSITE" id="PS00012">
    <property type="entry name" value="PHOSPHOPANTETHEINE"/>
    <property type="match status" value="2"/>
</dbReference>
<dbReference type="FunFam" id="1.10.1200.10:FF:000019">
    <property type="entry name" value="Phenolpthiocerol synthesis type-I polyketide synthase PPSA"/>
    <property type="match status" value="1"/>
</dbReference>
<comment type="pathway">
    <text evidence="4">Antibiotic biosynthesis; bacillaene biosynthesis.</text>
</comment>
<dbReference type="InterPro" id="IPR016039">
    <property type="entry name" value="Thiolase-like"/>
</dbReference>
<dbReference type="InterPro" id="IPR009081">
    <property type="entry name" value="PP-bd_ACP"/>
</dbReference>
<keyword evidence="10" id="KW-0521">NADP</keyword>
<dbReference type="GO" id="GO:0006633">
    <property type="term" value="P:fatty acid biosynthetic process"/>
    <property type="evidence" value="ECO:0007669"/>
    <property type="project" value="TreeGrafter"/>
</dbReference>
<feature type="region of interest" description="N-terminal hotdog fold" evidence="12">
    <location>
        <begin position="42"/>
        <end position="168"/>
    </location>
</feature>
<gene>
    <name evidence="16" type="primary">pksL_5</name>
    <name evidence="16" type="ORF">MAMMFC1_04131</name>
</gene>
<dbReference type="InterPro" id="IPR006162">
    <property type="entry name" value="Ppantetheine_attach_site"/>
</dbReference>
<evidence type="ECO:0000259" key="15">
    <source>
        <dbReference type="PROSITE" id="PS52019"/>
    </source>
</evidence>
<evidence type="ECO:0000256" key="9">
    <source>
        <dbReference type="ARBA" id="ARBA00022737"/>
    </source>
</evidence>
<dbReference type="PANTHER" id="PTHR43775:SF37">
    <property type="entry name" value="SI:DKEY-61P9.11"/>
    <property type="match status" value="1"/>
</dbReference>
<dbReference type="Gene3D" id="3.40.47.10">
    <property type="match status" value="1"/>
</dbReference>
<dbReference type="InterPro" id="IPR013120">
    <property type="entry name" value="FAR_NAD-bd"/>
</dbReference>
<dbReference type="GO" id="GO:0031177">
    <property type="term" value="F:phosphopantetheine binding"/>
    <property type="evidence" value="ECO:0007669"/>
    <property type="project" value="InterPro"/>
</dbReference>
<dbReference type="UniPathway" id="UPA01003"/>
<dbReference type="SMART" id="SM00826">
    <property type="entry name" value="PKS_DH"/>
    <property type="match status" value="1"/>
</dbReference>
<dbReference type="InterPro" id="IPR049552">
    <property type="entry name" value="PKS_DH_N"/>
</dbReference>
<comment type="cofactor">
    <cofactor evidence="1">
        <name>pantetheine 4'-phosphate</name>
        <dbReference type="ChEBI" id="CHEBI:47942"/>
    </cofactor>
</comment>
<keyword evidence="9" id="KW-0677">Repeat</keyword>
<dbReference type="InterPro" id="IPR054514">
    <property type="entry name" value="RhiE-like_linker"/>
</dbReference>
<keyword evidence="11" id="KW-0511">Multifunctional enzyme</keyword>
<feature type="active site" description="Proton acceptor; for dehydratase activity" evidence="12">
    <location>
        <position position="71"/>
    </location>
</feature>
<dbReference type="Pfam" id="PF22336">
    <property type="entry name" value="RhiE-like_linker"/>
    <property type="match status" value="1"/>
</dbReference>
<comment type="function">
    <text evidence="2">Involved in some intermediate steps for the synthesis of the antibiotic polyketide bacillaene which is involved in secondary metabolism.</text>
</comment>
<dbReference type="InterPro" id="IPR050091">
    <property type="entry name" value="PKS_NRPS_Biosynth_Enz"/>
</dbReference>